<dbReference type="KEGG" id="atw:C0099_13815"/>
<dbReference type="GO" id="GO:0005737">
    <property type="term" value="C:cytoplasm"/>
    <property type="evidence" value="ECO:0007669"/>
    <property type="project" value="UniProtKB-SubCell"/>
</dbReference>
<evidence type="ECO:0000259" key="8">
    <source>
        <dbReference type="Pfam" id="PF21982"/>
    </source>
</evidence>
<keyword evidence="10" id="KW-1185">Reference proteome</keyword>
<dbReference type="PANTHER" id="PTHR33602">
    <property type="entry name" value="REGULATORY PROTEIN RECX FAMILY PROTEIN"/>
    <property type="match status" value="1"/>
</dbReference>
<feature type="domain" description="RecX first three-helical" evidence="8">
    <location>
        <begin position="9"/>
        <end position="45"/>
    </location>
</feature>
<dbReference type="HAMAP" id="MF_01114">
    <property type="entry name" value="RecX"/>
    <property type="match status" value="1"/>
</dbReference>
<proteinExistence type="inferred from homology"/>
<evidence type="ECO:0000256" key="5">
    <source>
        <dbReference type="HAMAP-Rule" id="MF_01114"/>
    </source>
</evidence>
<keyword evidence="4 5" id="KW-0963">Cytoplasm</keyword>
<dbReference type="PANTHER" id="PTHR33602:SF1">
    <property type="entry name" value="REGULATORY PROTEIN RECX FAMILY PROTEIN"/>
    <property type="match status" value="1"/>
</dbReference>
<feature type="domain" description="RecX third three-helical" evidence="7">
    <location>
        <begin position="100"/>
        <end position="142"/>
    </location>
</feature>
<dbReference type="Pfam" id="PF21981">
    <property type="entry name" value="RecX_HTH3"/>
    <property type="match status" value="1"/>
</dbReference>
<dbReference type="Pfam" id="PF02631">
    <property type="entry name" value="RecX_HTH2"/>
    <property type="match status" value="1"/>
</dbReference>
<evidence type="ECO:0000259" key="7">
    <source>
        <dbReference type="Pfam" id="PF21981"/>
    </source>
</evidence>
<accession>A0A2I6S9I9</accession>
<evidence type="ECO:0000256" key="3">
    <source>
        <dbReference type="ARBA" id="ARBA00018111"/>
    </source>
</evidence>
<dbReference type="Proteomes" id="UP000242205">
    <property type="component" value="Chromosome"/>
</dbReference>
<dbReference type="InterPro" id="IPR003783">
    <property type="entry name" value="Regulatory_RecX"/>
</dbReference>
<evidence type="ECO:0000259" key="6">
    <source>
        <dbReference type="Pfam" id="PF02631"/>
    </source>
</evidence>
<dbReference type="GO" id="GO:0006282">
    <property type="term" value="P:regulation of DNA repair"/>
    <property type="evidence" value="ECO:0007669"/>
    <property type="project" value="UniProtKB-UniRule"/>
</dbReference>
<dbReference type="InterPro" id="IPR053925">
    <property type="entry name" value="RecX_HTH_3rd"/>
</dbReference>
<evidence type="ECO:0000313" key="10">
    <source>
        <dbReference type="Proteomes" id="UP000242205"/>
    </source>
</evidence>
<name>A0A2I6S9I9_9RHOO</name>
<dbReference type="Gene3D" id="1.10.10.10">
    <property type="entry name" value="Winged helix-like DNA-binding domain superfamily/Winged helix DNA-binding domain"/>
    <property type="match status" value="3"/>
</dbReference>
<dbReference type="EMBL" id="CP025682">
    <property type="protein sequence ID" value="AUN95914.1"/>
    <property type="molecule type" value="Genomic_DNA"/>
</dbReference>
<dbReference type="RefSeq" id="WP_102247959.1">
    <property type="nucleotide sequence ID" value="NZ_CP025682.1"/>
</dbReference>
<evidence type="ECO:0000256" key="4">
    <source>
        <dbReference type="ARBA" id="ARBA00022490"/>
    </source>
</evidence>
<sequence>MTDAADRLRQKALRLLALREHSRAELARKLDGLGTPDEVEATLERMAELGLQSDRRFAESWVRSKAGRFGTARLRMDLARRGIDADTIVEVLGAADAGTDIERARAVWATKFGTLARDRREWARQARFLQGRGFSTDVIAKLLKEGPDEPA</sequence>
<evidence type="ECO:0000313" key="9">
    <source>
        <dbReference type="EMBL" id="AUN95914.1"/>
    </source>
</evidence>
<evidence type="ECO:0000256" key="1">
    <source>
        <dbReference type="ARBA" id="ARBA00004496"/>
    </source>
</evidence>
<evidence type="ECO:0000256" key="2">
    <source>
        <dbReference type="ARBA" id="ARBA00009695"/>
    </source>
</evidence>
<comment type="function">
    <text evidence="5">Modulates RecA activity.</text>
</comment>
<comment type="similarity">
    <text evidence="2 5">Belongs to the RecX family.</text>
</comment>
<reference evidence="9 10" key="1">
    <citation type="submission" date="2018-01" db="EMBL/GenBank/DDBJ databases">
        <authorList>
            <person name="Fu G.-Y."/>
        </authorList>
    </citation>
    <scope>NUCLEOTIDE SEQUENCE [LARGE SCALE GENOMIC DNA]</scope>
    <source>
        <strain evidence="9 10">SY39</strain>
    </source>
</reference>
<gene>
    <name evidence="5" type="primary">recX</name>
    <name evidence="9" type="ORF">C0099_13815</name>
</gene>
<organism evidence="9 10">
    <name type="scientific">Pseudazoarcus pumilus</name>
    <dbReference type="NCBI Taxonomy" id="2067960"/>
    <lineage>
        <taxon>Bacteria</taxon>
        <taxon>Pseudomonadati</taxon>
        <taxon>Pseudomonadota</taxon>
        <taxon>Betaproteobacteria</taxon>
        <taxon>Rhodocyclales</taxon>
        <taxon>Zoogloeaceae</taxon>
        <taxon>Pseudazoarcus</taxon>
    </lineage>
</organism>
<comment type="subcellular location">
    <subcellularLocation>
        <location evidence="1 5">Cytoplasm</location>
    </subcellularLocation>
</comment>
<dbReference type="InterPro" id="IPR053924">
    <property type="entry name" value="RecX_HTH_2nd"/>
</dbReference>
<feature type="domain" description="RecX second three-helical" evidence="6">
    <location>
        <begin position="53"/>
        <end position="92"/>
    </location>
</feature>
<dbReference type="Pfam" id="PF21982">
    <property type="entry name" value="RecX_HTH1"/>
    <property type="match status" value="1"/>
</dbReference>
<dbReference type="InterPro" id="IPR053926">
    <property type="entry name" value="RecX_HTH_1st"/>
</dbReference>
<dbReference type="AlphaFoldDB" id="A0A2I6S9I9"/>
<dbReference type="OrthoDB" id="5295441at2"/>
<dbReference type="InterPro" id="IPR036388">
    <property type="entry name" value="WH-like_DNA-bd_sf"/>
</dbReference>
<protein>
    <recommendedName>
        <fullName evidence="3 5">Regulatory protein RecX</fullName>
    </recommendedName>
</protein>